<sequence>MAPLKAHGAVSTSRPSRLHLALAIAVVKSTPNGLSVTGSMFLSAFTPPKTLTVLYPLDYIFRLRQHLATGQRKSDRHAESRHLDNAALWKDQHTQLEVAFTDLQAKTAGLERKINLLERQLKLTTYPTVEVGAASGGKRKIATAESGTSSRSSKRPKPGKDFVEGDAERLPPDTFGEDFDTLNLAGKAGAITVQHLYQIHKRFQQSFPDNDALVYHLCQAASSLATIISVVCKQPPASIGSGTATNGQSSAPVAAALQSKQTADLASVFRASARAFSSLLHGLTKVSDGDIDRKSLGPIIYYYTKAFSSMLDCITEASLARAKKELGVTEAEAPSTGASKSKAKSKMPKAAKEESVPRAISTFLAALLSYLDATNATHRELFEGFMFVLLERIGNRLCIYTFDRERSATIENDISPLNLGASAAGSKRELETKAMNTEAPNLLAVLERAMAVAPAHMAFQPAAPAPQASRRSTGAIKQAATKAGVSTGKTGLSLNAKDKLQRTLVNAMFGCDEDSDFMDCLRMPARLPPIPSPPKIDEQQTGDWFKEELWRLLGWEILGRETDW</sequence>
<gene>
    <name evidence="2" type="ORF">H2201_005738</name>
</gene>
<protein>
    <submittedName>
        <fullName evidence="2">Uncharacterized protein</fullName>
    </submittedName>
</protein>
<proteinExistence type="predicted"/>
<feature type="region of interest" description="Disordered" evidence="1">
    <location>
        <begin position="462"/>
        <end position="482"/>
    </location>
</feature>
<feature type="compositionally biased region" description="Basic and acidic residues" evidence="1">
    <location>
        <begin position="158"/>
        <end position="171"/>
    </location>
</feature>
<organism evidence="2 3">
    <name type="scientific">Coniosporium apollinis</name>
    <dbReference type="NCBI Taxonomy" id="61459"/>
    <lineage>
        <taxon>Eukaryota</taxon>
        <taxon>Fungi</taxon>
        <taxon>Dikarya</taxon>
        <taxon>Ascomycota</taxon>
        <taxon>Pezizomycotina</taxon>
        <taxon>Dothideomycetes</taxon>
        <taxon>Dothideomycetes incertae sedis</taxon>
        <taxon>Coniosporium</taxon>
    </lineage>
</organism>
<comment type="caution">
    <text evidence="2">The sequence shown here is derived from an EMBL/GenBank/DDBJ whole genome shotgun (WGS) entry which is preliminary data.</text>
</comment>
<feature type="region of interest" description="Disordered" evidence="1">
    <location>
        <begin position="330"/>
        <end position="351"/>
    </location>
</feature>
<dbReference type="EMBL" id="JAPDRL010000044">
    <property type="protein sequence ID" value="KAJ9663294.1"/>
    <property type="molecule type" value="Genomic_DNA"/>
</dbReference>
<feature type="region of interest" description="Disordered" evidence="1">
    <location>
        <begin position="137"/>
        <end position="171"/>
    </location>
</feature>
<reference evidence="2" key="1">
    <citation type="submission" date="2022-10" db="EMBL/GenBank/DDBJ databases">
        <title>Culturing micro-colonial fungi from biological soil crusts in the Mojave desert and describing Neophaeococcomyces mojavensis, and introducing the new genera and species Taxawa tesnikishii.</title>
        <authorList>
            <person name="Kurbessoian T."/>
            <person name="Stajich J.E."/>
        </authorList>
    </citation>
    <scope>NUCLEOTIDE SEQUENCE</scope>
    <source>
        <strain evidence="2">TK_1</strain>
    </source>
</reference>
<dbReference type="Proteomes" id="UP001172684">
    <property type="component" value="Unassembled WGS sequence"/>
</dbReference>
<name>A0ABQ9NP46_9PEZI</name>
<evidence type="ECO:0000313" key="2">
    <source>
        <dbReference type="EMBL" id="KAJ9663294.1"/>
    </source>
</evidence>
<evidence type="ECO:0000313" key="3">
    <source>
        <dbReference type="Proteomes" id="UP001172684"/>
    </source>
</evidence>
<accession>A0ABQ9NP46</accession>
<keyword evidence="3" id="KW-1185">Reference proteome</keyword>
<evidence type="ECO:0000256" key="1">
    <source>
        <dbReference type="SAM" id="MobiDB-lite"/>
    </source>
</evidence>